<dbReference type="EMBL" id="JACRUP010000010">
    <property type="protein sequence ID" value="MBC5852060.1"/>
    <property type="molecule type" value="Genomic_DNA"/>
</dbReference>
<dbReference type="AlphaFoldDB" id="A0A9X0RCP6"/>
<organism evidence="1 2">
    <name type="scientific">Vibrio metschnikovii</name>
    <dbReference type="NCBI Taxonomy" id="28172"/>
    <lineage>
        <taxon>Bacteria</taxon>
        <taxon>Pseudomonadati</taxon>
        <taxon>Pseudomonadota</taxon>
        <taxon>Gammaproteobacteria</taxon>
        <taxon>Vibrionales</taxon>
        <taxon>Vibrionaceae</taxon>
        <taxon>Vibrio</taxon>
    </lineage>
</organism>
<gene>
    <name evidence="1" type="ORF">H8Q88_14225</name>
</gene>
<dbReference type="Proteomes" id="UP000615796">
    <property type="component" value="Unassembled WGS sequence"/>
</dbReference>
<evidence type="ECO:0000313" key="2">
    <source>
        <dbReference type="Proteomes" id="UP000615796"/>
    </source>
</evidence>
<accession>A0A9X0RCP6</accession>
<keyword evidence="2" id="KW-1185">Reference proteome</keyword>
<dbReference type="RefSeq" id="WP_187026612.1">
    <property type="nucleotide sequence ID" value="NZ_JACRUP010000010.1"/>
</dbReference>
<evidence type="ECO:0000313" key="1">
    <source>
        <dbReference type="EMBL" id="MBC5852060.1"/>
    </source>
</evidence>
<name>A0A9X0RCP6_VIBME</name>
<comment type="caution">
    <text evidence="1">The sequence shown here is derived from an EMBL/GenBank/DDBJ whole genome shotgun (WGS) entry which is preliminary data.</text>
</comment>
<reference evidence="1" key="1">
    <citation type="submission" date="2020-08" db="EMBL/GenBank/DDBJ databases">
        <title>Genome Sequencing and Pan-Genome Analysis of Migratory bird Vibrio Strains, Inner Mongolia.</title>
        <authorList>
            <person name="Zheng L."/>
        </authorList>
    </citation>
    <scope>NUCLEOTIDE SEQUENCE</scope>
    <source>
        <strain evidence="1">M13F</strain>
    </source>
</reference>
<protein>
    <submittedName>
        <fullName evidence="1">Uncharacterized protein</fullName>
    </submittedName>
</protein>
<proteinExistence type="predicted"/>
<sequence length="69" mass="7895">MKFENFAPYVSKEELISCGTLFKESKKVREMKQLSTNFIERTFGKYGFTHRTQVSHGLSNSGFALGNKI</sequence>